<name>A0A7S0EBD4_9EUKA</name>
<feature type="transmembrane region" description="Helical" evidence="7">
    <location>
        <begin position="337"/>
        <end position="357"/>
    </location>
</feature>
<dbReference type="PANTHER" id="PTHR23503">
    <property type="entry name" value="SOLUTE CARRIER FAMILY 2"/>
    <property type="match status" value="1"/>
</dbReference>
<dbReference type="InterPro" id="IPR036259">
    <property type="entry name" value="MFS_trans_sf"/>
</dbReference>
<dbReference type="GO" id="GO:0016020">
    <property type="term" value="C:membrane"/>
    <property type="evidence" value="ECO:0007669"/>
    <property type="project" value="UniProtKB-SubCell"/>
</dbReference>
<dbReference type="SUPFAM" id="SSF103473">
    <property type="entry name" value="MFS general substrate transporter"/>
    <property type="match status" value="1"/>
</dbReference>
<dbReference type="Pfam" id="PF00083">
    <property type="entry name" value="Sugar_tr"/>
    <property type="match status" value="1"/>
</dbReference>
<evidence type="ECO:0000256" key="2">
    <source>
        <dbReference type="ARBA" id="ARBA00022448"/>
    </source>
</evidence>
<dbReference type="EMBL" id="HBEP01010232">
    <property type="protein sequence ID" value="CAD8478604.1"/>
    <property type="molecule type" value="Transcribed_RNA"/>
</dbReference>
<dbReference type="Gene3D" id="1.20.1250.20">
    <property type="entry name" value="MFS general substrate transporter like domains"/>
    <property type="match status" value="1"/>
</dbReference>
<dbReference type="GO" id="GO:0015149">
    <property type="term" value="F:hexose transmembrane transporter activity"/>
    <property type="evidence" value="ECO:0007669"/>
    <property type="project" value="TreeGrafter"/>
</dbReference>
<evidence type="ECO:0000256" key="1">
    <source>
        <dbReference type="ARBA" id="ARBA00004370"/>
    </source>
</evidence>
<reference evidence="8" key="1">
    <citation type="submission" date="2021-01" db="EMBL/GenBank/DDBJ databases">
        <authorList>
            <person name="Corre E."/>
            <person name="Pelletier E."/>
            <person name="Niang G."/>
            <person name="Scheremetjew M."/>
            <person name="Finn R."/>
            <person name="Kale V."/>
            <person name="Holt S."/>
            <person name="Cochrane G."/>
            <person name="Meng A."/>
            <person name="Brown T."/>
            <person name="Cohen L."/>
        </authorList>
    </citation>
    <scope>NUCLEOTIDE SEQUENCE</scope>
    <source>
        <strain evidence="8">CCMP1374</strain>
    </source>
</reference>
<feature type="region of interest" description="Disordered" evidence="6">
    <location>
        <begin position="378"/>
        <end position="405"/>
    </location>
</feature>
<dbReference type="SUPFAM" id="SSF56801">
    <property type="entry name" value="Acetyl-CoA synthetase-like"/>
    <property type="match status" value="1"/>
</dbReference>
<dbReference type="PANTHER" id="PTHR23503:SF8">
    <property type="entry name" value="FACILITATED GLUCOSE TRANSPORTER PROTEIN 1"/>
    <property type="match status" value="1"/>
</dbReference>
<evidence type="ECO:0000256" key="4">
    <source>
        <dbReference type="ARBA" id="ARBA00022989"/>
    </source>
</evidence>
<dbReference type="InterPro" id="IPR005828">
    <property type="entry name" value="MFS_sugar_transport-like"/>
</dbReference>
<organism evidence="8">
    <name type="scientific">Phaeocystis antarctica</name>
    <dbReference type="NCBI Taxonomy" id="33657"/>
    <lineage>
        <taxon>Eukaryota</taxon>
        <taxon>Haptista</taxon>
        <taxon>Haptophyta</taxon>
        <taxon>Prymnesiophyceae</taxon>
        <taxon>Phaeocystales</taxon>
        <taxon>Phaeocystaceae</taxon>
        <taxon>Phaeocystis</taxon>
    </lineage>
</organism>
<dbReference type="Gene3D" id="3.40.50.980">
    <property type="match status" value="1"/>
</dbReference>
<keyword evidence="4 7" id="KW-1133">Transmembrane helix</keyword>
<evidence type="ECO:0008006" key="9">
    <source>
        <dbReference type="Google" id="ProtNLM"/>
    </source>
</evidence>
<proteinExistence type="predicted"/>
<protein>
    <recommendedName>
        <fullName evidence="9">Major facilitator superfamily (MFS) profile domain-containing protein</fullName>
    </recommendedName>
</protein>
<evidence type="ECO:0000256" key="7">
    <source>
        <dbReference type="SAM" id="Phobius"/>
    </source>
</evidence>
<sequence>MTERVTAPAAFAALHDIVSAGDEPAIYADRGVAKEPLSYSALKDFIAALDLRRFGIGRTDTLCTAMPNGPEAAVCFLAFTSQCVFAPLNPALTTTEIEFELHDLPAHTMVVMETANLAETRARELVVQCCERNGVPVLTLVPDLHVAGLFTLRGKTVPVPPTAAPTVPGDLALVLHTSGTTKKPKIVPLTHSNLAHGIQYVADTLRRSPHDVCLNVMPLFHIHGLVANVGVTLLSVQLMDKAGRRALLLGSAAGMVAAIGLLTLALTANGAWTSPLAVVAVVVYVMAFGIGMGPVPWLLPAELFAMDKCAKGSGIAASSNWMANFMVVQAFPTLSNYLGGFCFLPFALVLLFFLWFAHAHVPETRGKTLEQILAEISGPPQTHRGRRGVHSPYESPSLEPSWKPF</sequence>
<accession>A0A7S0EBD4</accession>
<dbReference type="InterPro" id="IPR045263">
    <property type="entry name" value="GLUT"/>
</dbReference>
<dbReference type="AlphaFoldDB" id="A0A7S0EBD4"/>
<feature type="transmembrane region" description="Helical" evidence="7">
    <location>
        <begin position="246"/>
        <end position="266"/>
    </location>
</feature>
<comment type="subcellular location">
    <subcellularLocation>
        <location evidence="1">Membrane</location>
    </subcellularLocation>
</comment>
<evidence type="ECO:0000313" key="8">
    <source>
        <dbReference type="EMBL" id="CAD8478604.1"/>
    </source>
</evidence>
<evidence type="ECO:0000256" key="6">
    <source>
        <dbReference type="SAM" id="MobiDB-lite"/>
    </source>
</evidence>
<keyword evidence="3 7" id="KW-0812">Transmembrane</keyword>
<evidence type="ECO:0000256" key="3">
    <source>
        <dbReference type="ARBA" id="ARBA00022692"/>
    </source>
</evidence>
<feature type="transmembrane region" description="Helical" evidence="7">
    <location>
        <begin position="278"/>
        <end position="300"/>
    </location>
</feature>
<gene>
    <name evidence="8" type="ORF">PANT1444_LOCUS5749</name>
</gene>
<evidence type="ECO:0000256" key="5">
    <source>
        <dbReference type="ARBA" id="ARBA00023136"/>
    </source>
</evidence>
<keyword evidence="2" id="KW-0813">Transport</keyword>
<keyword evidence="5 7" id="KW-0472">Membrane</keyword>